<keyword evidence="2" id="KW-1185">Reference proteome</keyword>
<accession>A0A7D6Z5N8</accession>
<sequence>MLSRIKRPTAVVRTHTPDGLHDEYSLFISAPPERLWDLVSDITRMGRWSPENRAGVWLSRSRTPVPGAWFVGVNRIGPVVWATPCQITVVEPDRHFEFQVHGIGTRWGYRLQPASGGTLVTEYRRWPDTALLLKLLKVSGPLGKPRDNLALHGLQQSLHRLREIAEARP</sequence>
<dbReference type="Pfam" id="PF10604">
    <property type="entry name" value="Polyketide_cyc2"/>
    <property type="match status" value="1"/>
</dbReference>
<reference evidence="1 2" key="1">
    <citation type="submission" date="2020-07" db="EMBL/GenBank/DDBJ databases">
        <authorList>
            <person name="Zhuang K."/>
            <person name="Ran Y."/>
        </authorList>
    </citation>
    <scope>NUCLEOTIDE SEQUENCE [LARGE SCALE GENOMIC DNA]</scope>
    <source>
        <strain evidence="1 2">WCH-YHL-001</strain>
    </source>
</reference>
<dbReference type="SUPFAM" id="SSF55961">
    <property type="entry name" value="Bet v1-like"/>
    <property type="match status" value="1"/>
</dbReference>
<dbReference type="RefSeq" id="WP_181584810.1">
    <property type="nucleotide sequence ID" value="NZ_CP059399.1"/>
</dbReference>
<dbReference type="CDD" id="cd07812">
    <property type="entry name" value="SRPBCC"/>
    <property type="match status" value="1"/>
</dbReference>
<proteinExistence type="predicted"/>
<evidence type="ECO:0000313" key="1">
    <source>
        <dbReference type="EMBL" id="QLY33646.1"/>
    </source>
</evidence>
<dbReference type="EMBL" id="CP059399">
    <property type="protein sequence ID" value="QLY33646.1"/>
    <property type="molecule type" value="Genomic_DNA"/>
</dbReference>
<protein>
    <submittedName>
        <fullName evidence="1">SRPBCC family protein</fullName>
    </submittedName>
</protein>
<gene>
    <name evidence="1" type="ORF">H0264_16670</name>
</gene>
<dbReference type="InterPro" id="IPR019587">
    <property type="entry name" value="Polyketide_cyclase/dehydratase"/>
</dbReference>
<dbReference type="AlphaFoldDB" id="A0A7D6Z5N8"/>
<organism evidence="1 2">
    <name type="scientific">Nocardia huaxiensis</name>
    <dbReference type="NCBI Taxonomy" id="2755382"/>
    <lineage>
        <taxon>Bacteria</taxon>
        <taxon>Bacillati</taxon>
        <taxon>Actinomycetota</taxon>
        <taxon>Actinomycetes</taxon>
        <taxon>Mycobacteriales</taxon>
        <taxon>Nocardiaceae</taxon>
        <taxon>Nocardia</taxon>
    </lineage>
</organism>
<dbReference type="InterPro" id="IPR023393">
    <property type="entry name" value="START-like_dom_sf"/>
</dbReference>
<name>A0A7D6Z5N8_9NOCA</name>
<dbReference type="Proteomes" id="UP000515512">
    <property type="component" value="Chromosome"/>
</dbReference>
<dbReference type="Gene3D" id="3.30.530.20">
    <property type="match status" value="1"/>
</dbReference>
<dbReference type="KEGG" id="nhu:H0264_16670"/>
<evidence type="ECO:0000313" key="2">
    <source>
        <dbReference type="Proteomes" id="UP000515512"/>
    </source>
</evidence>